<dbReference type="AlphaFoldDB" id="E9HKK1"/>
<dbReference type="EMBL" id="GL732669">
    <property type="protein sequence ID" value="EFX67734.1"/>
    <property type="molecule type" value="Genomic_DNA"/>
</dbReference>
<dbReference type="KEGG" id="dpx:DAPPUDRAFT_261119"/>
<protein>
    <recommendedName>
        <fullName evidence="4">Integrase zinc-binding domain-containing protein</fullName>
    </recommendedName>
</protein>
<dbReference type="PANTHER" id="PTHR33244:SF3">
    <property type="entry name" value="PEPTIDASE A2 DOMAIN-CONTAINING PROTEIN"/>
    <property type="match status" value="1"/>
</dbReference>
<organism evidence="2 3">
    <name type="scientific">Daphnia pulex</name>
    <name type="common">Water flea</name>
    <dbReference type="NCBI Taxonomy" id="6669"/>
    <lineage>
        <taxon>Eukaryota</taxon>
        <taxon>Metazoa</taxon>
        <taxon>Ecdysozoa</taxon>
        <taxon>Arthropoda</taxon>
        <taxon>Crustacea</taxon>
        <taxon>Branchiopoda</taxon>
        <taxon>Diplostraca</taxon>
        <taxon>Cladocera</taxon>
        <taxon>Anomopoda</taxon>
        <taxon>Daphniidae</taxon>
        <taxon>Daphnia</taxon>
    </lineage>
</organism>
<evidence type="ECO:0008006" key="4">
    <source>
        <dbReference type="Google" id="ProtNLM"/>
    </source>
</evidence>
<accession>E9HKK1</accession>
<dbReference type="HOGENOM" id="CLU_098783_0_1_1"/>
<name>E9HKK1_DAPPU</name>
<dbReference type="Proteomes" id="UP000000305">
    <property type="component" value="Unassembled WGS sequence"/>
</dbReference>
<reference evidence="2 3" key="1">
    <citation type="journal article" date="2011" name="Science">
        <title>The ecoresponsive genome of Daphnia pulex.</title>
        <authorList>
            <person name="Colbourne J.K."/>
            <person name="Pfrender M.E."/>
            <person name="Gilbert D."/>
            <person name="Thomas W.K."/>
            <person name="Tucker A."/>
            <person name="Oakley T.H."/>
            <person name="Tokishita S."/>
            <person name="Aerts A."/>
            <person name="Arnold G.J."/>
            <person name="Basu M.K."/>
            <person name="Bauer D.J."/>
            <person name="Caceres C.E."/>
            <person name="Carmel L."/>
            <person name="Casola C."/>
            <person name="Choi J.H."/>
            <person name="Detter J.C."/>
            <person name="Dong Q."/>
            <person name="Dusheyko S."/>
            <person name="Eads B.D."/>
            <person name="Frohlich T."/>
            <person name="Geiler-Samerotte K.A."/>
            <person name="Gerlach D."/>
            <person name="Hatcher P."/>
            <person name="Jogdeo S."/>
            <person name="Krijgsveld J."/>
            <person name="Kriventseva E.V."/>
            <person name="Kultz D."/>
            <person name="Laforsch C."/>
            <person name="Lindquist E."/>
            <person name="Lopez J."/>
            <person name="Manak J.R."/>
            <person name="Muller J."/>
            <person name="Pangilinan J."/>
            <person name="Patwardhan R.P."/>
            <person name="Pitluck S."/>
            <person name="Pritham E.J."/>
            <person name="Rechtsteiner A."/>
            <person name="Rho M."/>
            <person name="Rogozin I.B."/>
            <person name="Sakarya O."/>
            <person name="Salamov A."/>
            <person name="Schaack S."/>
            <person name="Shapiro H."/>
            <person name="Shiga Y."/>
            <person name="Skalitzky C."/>
            <person name="Smith Z."/>
            <person name="Souvorov A."/>
            <person name="Sung W."/>
            <person name="Tang Z."/>
            <person name="Tsuchiya D."/>
            <person name="Tu H."/>
            <person name="Vos H."/>
            <person name="Wang M."/>
            <person name="Wolf Y.I."/>
            <person name="Yamagata H."/>
            <person name="Yamada T."/>
            <person name="Ye Y."/>
            <person name="Shaw J.R."/>
            <person name="Andrews J."/>
            <person name="Crease T.J."/>
            <person name="Tang H."/>
            <person name="Lucas S.M."/>
            <person name="Robertson H.M."/>
            <person name="Bork P."/>
            <person name="Koonin E.V."/>
            <person name="Zdobnov E.M."/>
            <person name="Grigoriev I.V."/>
            <person name="Lynch M."/>
            <person name="Boore J.L."/>
        </authorList>
    </citation>
    <scope>NUCLEOTIDE SEQUENCE [LARGE SCALE GENOMIC DNA]</scope>
</reference>
<keyword evidence="3" id="KW-1185">Reference proteome</keyword>
<sequence length="223" mass="24992">MKDLVTKISSHGDITSDEFARGMSEFRNTPRENGKSPAEMVFGHPLRSIIPAHRTAYATHWRSAMEGRDRQTAIDAEVKFRYDEHARPLAPLPLGTHVWVREPKTKLWDKFGVVVSIGRYRSYRIKFASGSVLWRNRRFLRPMVAVPETNEPPAFHDGDGAGDSTDVQHAAAGQTDGEQRDNFPGASLHLGATSSSVDTSADAGRQPVRRSERVRKKRVIFDV</sequence>
<gene>
    <name evidence="2" type="ORF">DAPPUDRAFT_261119</name>
</gene>
<dbReference type="PANTHER" id="PTHR33244">
    <property type="entry name" value="INTEGRASE CATALYTIC DOMAIN-CONTAINING PROTEIN-RELATED"/>
    <property type="match status" value="1"/>
</dbReference>
<dbReference type="PhylomeDB" id="E9HKK1"/>
<evidence type="ECO:0000313" key="3">
    <source>
        <dbReference type="Proteomes" id="UP000000305"/>
    </source>
</evidence>
<dbReference type="STRING" id="6669.E9HKK1"/>
<evidence type="ECO:0000256" key="1">
    <source>
        <dbReference type="SAM" id="MobiDB-lite"/>
    </source>
</evidence>
<dbReference type="InParanoid" id="E9HKK1"/>
<dbReference type="OrthoDB" id="6374441at2759"/>
<proteinExistence type="predicted"/>
<feature type="region of interest" description="Disordered" evidence="1">
    <location>
        <begin position="149"/>
        <end position="214"/>
    </location>
</feature>
<feature type="compositionally biased region" description="Low complexity" evidence="1">
    <location>
        <begin position="192"/>
        <end position="203"/>
    </location>
</feature>
<evidence type="ECO:0000313" key="2">
    <source>
        <dbReference type="EMBL" id="EFX67734.1"/>
    </source>
</evidence>